<dbReference type="InterPro" id="IPR012951">
    <property type="entry name" value="BBE"/>
</dbReference>
<dbReference type="Pfam" id="PF01565">
    <property type="entry name" value="FAD_binding_4"/>
    <property type="match status" value="1"/>
</dbReference>
<feature type="domain" description="FAD-binding PCMH-type" evidence="4">
    <location>
        <begin position="150"/>
        <end position="329"/>
    </location>
</feature>
<dbReference type="InterPro" id="IPR036318">
    <property type="entry name" value="FAD-bd_PCMH-like_sf"/>
</dbReference>
<sequence>MFQLSSVFFVLLLASQHVTAINFPYERTTLKDSDIGNNSDIAFGDPKKPVSKARCRVYPGDADWPSNAKWDRFNATLGGALIRGIPPSAACYQGPYYNPTKCNEARRGLSSSLYTGDDPVVPNAPWQLGNPCPIPPVGLNETTPIYNCNITAYPAYVVNVTTVKHIQQAVNFARNNNLRITIKNTGHDWLGRSTGGGALQIWTRHLTDFEYLPSVTVGRYRGRAARVGVALEQYMHYPHMVANNITMLTPGSSTVGAYGGFMQGGGFGYVTSKYGLMADQVLSFEVVTADGRFVHAGHDENKDLFWAIRGGGPGNFGIVTSALVKAYDPAPVSEVLFNLQTNPVVGNSSNTFQVPDKELFWRAVKIYFAQLPRMADVGGNGWNNLTPGRSGGSNQTQTLQLTGRYTLPGFKLADARAFFAPVFRELREAGVKITPVEPTFYETYAKYIFRPQGPGESAGGGRFGSRLIPRENLEDIDSKVFNDTIGSFRTLVEEGGYPFHSVDFTPTEEVAGWPGADNAVNPALRNAIMHVTSYDTGSYGPEASPAQQIASHARHTSYIQKIRDVTPGSGAYMNEVDTEEPNFQQSLYGDNWERLSDIKVNRDPWSIFYAVTMVGSQNWKVEGTQGLPTQQGRLCRVAA</sequence>
<protein>
    <submittedName>
        <fullName evidence="5">FAD/FMN-containing isoamyl alcohol oxidase-like protein MreA</fullName>
    </submittedName>
</protein>
<dbReference type="GO" id="GO:0071949">
    <property type="term" value="F:FAD binding"/>
    <property type="evidence" value="ECO:0007669"/>
    <property type="project" value="InterPro"/>
</dbReference>
<accession>A0A6A5XU95</accession>
<dbReference type="OrthoDB" id="415825at2759"/>
<dbReference type="EMBL" id="ML978069">
    <property type="protein sequence ID" value="KAF2016220.1"/>
    <property type="molecule type" value="Genomic_DNA"/>
</dbReference>
<dbReference type="InterPro" id="IPR006094">
    <property type="entry name" value="Oxid_FAD_bind_N"/>
</dbReference>
<dbReference type="SUPFAM" id="SSF56176">
    <property type="entry name" value="FAD-binding/transporter-associated domain-like"/>
    <property type="match status" value="1"/>
</dbReference>
<evidence type="ECO:0000313" key="5">
    <source>
        <dbReference type="EMBL" id="KAF2016220.1"/>
    </source>
</evidence>
<gene>
    <name evidence="5" type="ORF">BU24DRAFT_450788</name>
</gene>
<keyword evidence="3" id="KW-0732">Signal</keyword>
<dbReference type="PANTHER" id="PTHR13878">
    <property type="entry name" value="GULONOLACTONE OXIDASE"/>
    <property type="match status" value="1"/>
</dbReference>
<comment type="similarity">
    <text evidence="1">Belongs to the oxygen-dependent FAD-linked oxidoreductase family.</text>
</comment>
<reference evidence="5" key="1">
    <citation type="journal article" date="2020" name="Stud. Mycol.">
        <title>101 Dothideomycetes genomes: a test case for predicting lifestyles and emergence of pathogens.</title>
        <authorList>
            <person name="Haridas S."/>
            <person name="Albert R."/>
            <person name="Binder M."/>
            <person name="Bloem J."/>
            <person name="Labutti K."/>
            <person name="Salamov A."/>
            <person name="Andreopoulos B."/>
            <person name="Baker S."/>
            <person name="Barry K."/>
            <person name="Bills G."/>
            <person name="Bluhm B."/>
            <person name="Cannon C."/>
            <person name="Castanera R."/>
            <person name="Culley D."/>
            <person name="Daum C."/>
            <person name="Ezra D."/>
            <person name="Gonzalez J."/>
            <person name="Henrissat B."/>
            <person name="Kuo A."/>
            <person name="Liang C."/>
            <person name="Lipzen A."/>
            <person name="Lutzoni F."/>
            <person name="Magnuson J."/>
            <person name="Mondo S."/>
            <person name="Nolan M."/>
            <person name="Ohm R."/>
            <person name="Pangilinan J."/>
            <person name="Park H.-J."/>
            <person name="Ramirez L."/>
            <person name="Alfaro M."/>
            <person name="Sun H."/>
            <person name="Tritt A."/>
            <person name="Yoshinaga Y."/>
            <person name="Zwiers L.-H."/>
            <person name="Turgeon B."/>
            <person name="Goodwin S."/>
            <person name="Spatafora J."/>
            <person name="Crous P."/>
            <person name="Grigoriev I."/>
        </authorList>
    </citation>
    <scope>NUCLEOTIDE SEQUENCE</scope>
    <source>
        <strain evidence="5">CBS 175.79</strain>
    </source>
</reference>
<dbReference type="InterPro" id="IPR016169">
    <property type="entry name" value="FAD-bd_PCMH_sub2"/>
</dbReference>
<dbReference type="PROSITE" id="PS51387">
    <property type="entry name" value="FAD_PCMH"/>
    <property type="match status" value="1"/>
</dbReference>
<evidence type="ECO:0000259" key="4">
    <source>
        <dbReference type="PROSITE" id="PS51387"/>
    </source>
</evidence>
<evidence type="ECO:0000256" key="1">
    <source>
        <dbReference type="ARBA" id="ARBA00005466"/>
    </source>
</evidence>
<evidence type="ECO:0000256" key="3">
    <source>
        <dbReference type="SAM" id="SignalP"/>
    </source>
</evidence>
<dbReference type="RefSeq" id="XP_033384559.1">
    <property type="nucleotide sequence ID" value="XM_033531053.1"/>
</dbReference>
<name>A0A6A5XU95_9PLEO</name>
<dbReference type="Proteomes" id="UP000799778">
    <property type="component" value="Unassembled WGS sequence"/>
</dbReference>
<evidence type="ECO:0000256" key="2">
    <source>
        <dbReference type="ARBA" id="ARBA00023002"/>
    </source>
</evidence>
<dbReference type="AlphaFoldDB" id="A0A6A5XU95"/>
<feature type="chain" id="PRO_5025418438" evidence="3">
    <location>
        <begin position="21"/>
        <end position="639"/>
    </location>
</feature>
<proteinExistence type="inferred from homology"/>
<keyword evidence="6" id="KW-1185">Reference proteome</keyword>
<dbReference type="InterPro" id="IPR016166">
    <property type="entry name" value="FAD-bd_PCMH"/>
</dbReference>
<dbReference type="PANTHER" id="PTHR13878:SF91">
    <property type="entry name" value="FAD BINDING DOMAIN PROTEIN (AFU_ORTHOLOGUE AFUA_6G12070)-RELATED"/>
    <property type="match status" value="1"/>
</dbReference>
<dbReference type="Gene3D" id="3.40.462.20">
    <property type="match status" value="1"/>
</dbReference>
<dbReference type="Gene3D" id="3.30.465.10">
    <property type="match status" value="1"/>
</dbReference>
<organism evidence="5 6">
    <name type="scientific">Aaosphaeria arxii CBS 175.79</name>
    <dbReference type="NCBI Taxonomy" id="1450172"/>
    <lineage>
        <taxon>Eukaryota</taxon>
        <taxon>Fungi</taxon>
        <taxon>Dikarya</taxon>
        <taxon>Ascomycota</taxon>
        <taxon>Pezizomycotina</taxon>
        <taxon>Dothideomycetes</taxon>
        <taxon>Pleosporomycetidae</taxon>
        <taxon>Pleosporales</taxon>
        <taxon>Pleosporales incertae sedis</taxon>
        <taxon>Aaosphaeria</taxon>
    </lineage>
</organism>
<dbReference type="Pfam" id="PF08031">
    <property type="entry name" value="BBE"/>
    <property type="match status" value="1"/>
</dbReference>
<dbReference type="GeneID" id="54288450"/>
<dbReference type="InterPro" id="IPR050432">
    <property type="entry name" value="FAD-linked_Oxidoreductases_BP"/>
</dbReference>
<evidence type="ECO:0000313" key="6">
    <source>
        <dbReference type="Proteomes" id="UP000799778"/>
    </source>
</evidence>
<feature type="signal peptide" evidence="3">
    <location>
        <begin position="1"/>
        <end position="20"/>
    </location>
</feature>
<keyword evidence="2" id="KW-0560">Oxidoreductase</keyword>
<dbReference type="GO" id="GO:0016491">
    <property type="term" value="F:oxidoreductase activity"/>
    <property type="evidence" value="ECO:0007669"/>
    <property type="project" value="UniProtKB-KW"/>
</dbReference>